<evidence type="ECO:0000313" key="2">
    <source>
        <dbReference type="EMBL" id="KAF2026083.1"/>
    </source>
</evidence>
<feature type="compositionally biased region" description="Basic residues" evidence="1">
    <location>
        <begin position="169"/>
        <end position="180"/>
    </location>
</feature>
<feature type="compositionally biased region" description="Low complexity" evidence="1">
    <location>
        <begin position="95"/>
        <end position="107"/>
    </location>
</feature>
<feature type="compositionally biased region" description="Low complexity" evidence="1">
    <location>
        <begin position="119"/>
        <end position="128"/>
    </location>
</feature>
<dbReference type="EMBL" id="ML978250">
    <property type="protein sequence ID" value="KAF2026083.1"/>
    <property type="molecule type" value="Genomic_DNA"/>
</dbReference>
<dbReference type="AlphaFoldDB" id="A0A9P4H0B2"/>
<evidence type="ECO:0000313" key="3">
    <source>
        <dbReference type="Proteomes" id="UP000799777"/>
    </source>
</evidence>
<accession>A0A9P4H0B2</accession>
<feature type="compositionally biased region" description="Low complexity" evidence="1">
    <location>
        <begin position="299"/>
        <end position="312"/>
    </location>
</feature>
<feature type="region of interest" description="Disordered" evidence="1">
    <location>
        <begin position="1"/>
        <end position="128"/>
    </location>
</feature>
<sequence>MPRPPTSPSPPPASFPFTAGNFDYPHASASSSSTPRSRGSGSISRALRSFTERDSPPANDAAAVPRRTPRPTRRGPMHRLFGPPRDSEPTDNLLRRPPTANPNRPRAQPSERYLRRSSARISQARADMESAADLLDSLSDIPLSNPSTLSSPVTRPRSPIVDVSSDRRQAKRRKLVHTATKRPEHDGFKYGRKGQVVSGRLKMEVLSCDGGEYYDKDHPIGIHKVENVLRNNHSVYCSERSRCNLLLKHRGSAPFALEKIVIRAPDRGFTAPVQEGLIFVSMSAKDLLSSTSRYDLQYSSQPAKESPAPSSPADDEELSLREAIEDRYIWQQFRQGAQEEMEQRIENLRLRTQRQGLEPWVHPEHDHIQSQHQSRRDADNMSGDICDYPGIVRVLAPTPPPFTVTTASDEEESESESNEELPSAAIIADRLRRESRWRAETDDENEEITPRFGGLRRARALDYSTYDEWRERRQRYAQPLRATQLDAPSRIQPSEPLPETEGLIAPHARFFIARNKSKITIKFHPAISGRNVLLKLWSPTHDGNIDIESVQCYGFSGPRYFPAIQLC</sequence>
<comment type="caution">
    <text evidence="2">The sequence shown here is derived from an EMBL/GenBank/DDBJ whole genome shotgun (WGS) entry which is preliminary data.</text>
</comment>
<organism evidence="2 3">
    <name type="scientific">Setomelanomma holmii</name>
    <dbReference type="NCBI Taxonomy" id="210430"/>
    <lineage>
        <taxon>Eukaryota</taxon>
        <taxon>Fungi</taxon>
        <taxon>Dikarya</taxon>
        <taxon>Ascomycota</taxon>
        <taxon>Pezizomycotina</taxon>
        <taxon>Dothideomycetes</taxon>
        <taxon>Pleosporomycetidae</taxon>
        <taxon>Pleosporales</taxon>
        <taxon>Pleosporineae</taxon>
        <taxon>Phaeosphaeriaceae</taxon>
        <taxon>Setomelanomma</taxon>
    </lineage>
</organism>
<feature type="compositionally biased region" description="Polar residues" evidence="1">
    <location>
        <begin position="144"/>
        <end position="153"/>
    </location>
</feature>
<dbReference type="Proteomes" id="UP000799777">
    <property type="component" value="Unassembled WGS sequence"/>
</dbReference>
<protein>
    <submittedName>
        <fullName evidence="2">Uncharacterized protein</fullName>
    </submittedName>
</protein>
<feature type="compositionally biased region" description="Pro residues" evidence="1">
    <location>
        <begin position="1"/>
        <end position="14"/>
    </location>
</feature>
<keyword evidence="3" id="KW-1185">Reference proteome</keyword>
<proteinExistence type="predicted"/>
<dbReference type="OrthoDB" id="2351940at2759"/>
<evidence type="ECO:0000256" key="1">
    <source>
        <dbReference type="SAM" id="MobiDB-lite"/>
    </source>
</evidence>
<gene>
    <name evidence="2" type="ORF">EK21DRAFT_75007</name>
</gene>
<feature type="region of interest" description="Disordered" evidence="1">
    <location>
        <begin position="296"/>
        <end position="317"/>
    </location>
</feature>
<feature type="region of interest" description="Disordered" evidence="1">
    <location>
        <begin position="144"/>
        <end position="191"/>
    </location>
</feature>
<name>A0A9P4H0B2_9PLEO</name>
<feature type="compositionally biased region" description="Low complexity" evidence="1">
    <location>
        <begin position="27"/>
        <end position="49"/>
    </location>
</feature>
<feature type="compositionally biased region" description="Basic residues" evidence="1">
    <location>
        <begin position="67"/>
        <end position="77"/>
    </location>
</feature>
<reference evidence="2" key="1">
    <citation type="journal article" date="2020" name="Stud. Mycol.">
        <title>101 Dothideomycetes genomes: a test case for predicting lifestyles and emergence of pathogens.</title>
        <authorList>
            <person name="Haridas S."/>
            <person name="Albert R."/>
            <person name="Binder M."/>
            <person name="Bloem J."/>
            <person name="Labutti K."/>
            <person name="Salamov A."/>
            <person name="Andreopoulos B."/>
            <person name="Baker S."/>
            <person name="Barry K."/>
            <person name="Bills G."/>
            <person name="Bluhm B."/>
            <person name="Cannon C."/>
            <person name="Castanera R."/>
            <person name="Culley D."/>
            <person name="Daum C."/>
            <person name="Ezra D."/>
            <person name="Gonzalez J."/>
            <person name="Henrissat B."/>
            <person name="Kuo A."/>
            <person name="Liang C."/>
            <person name="Lipzen A."/>
            <person name="Lutzoni F."/>
            <person name="Magnuson J."/>
            <person name="Mondo S."/>
            <person name="Nolan M."/>
            <person name="Ohm R."/>
            <person name="Pangilinan J."/>
            <person name="Park H.-J."/>
            <person name="Ramirez L."/>
            <person name="Alfaro M."/>
            <person name="Sun H."/>
            <person name="Tritt A."/>
            <person name="Yoshinaga Y."/>
            <person name="Zwiers L.-H."/>
            <person name="Turgeon B."/>
            <person name="Goodwin S."/>
            <person name="Spatafora J."/>
            <person name="Crous P."/>
            <person name="Grigoriev I."/>
        </authorList>
    </citation>
    <scope>NUCLEOTIDE SEQUENCE</scope>
    <source>
        <strain evidence="2">CBS 110217</strain>
    </source>
</reference>